<accession>A0AC61QKY1</accession>
<dbReference type="EC" id="2.7.7.38" evidence="1"/>
<name>A0AC61QKY1_9BACT</name>
<dbReference type="EMBL" id="SMOG01000001">
    <property type="protein sequence ID" value="TDF74612.1"/>
    <property type="molecule type" value="Genomic_DNA"/>
</dbReference>
<sequence length="245" mass="27574">MKAVAIIPARYDSTRFPGKALAKLLSKPLIQWVWEAVINANLFDQVIVATDSIQIKEAAENFGAIAILTRKEHPSGTDRIAEVAETLDCDIVVNVQGDEPLINQKALAPLLHVFENSSIQIASLMTKIKDLKQLSNPNLVKVVVDNASNALYFSRSAIPFNRDNIHFEDYFQHIGVYAYRRQTLMQLVRLPAGKLEQVEKLEQLRALENGIPIRMVTTEYNGMGVDTLEDLLNLEILLKEMNYEV</sequence>
<comment type="caution">
    <text evidence="1">The sequence shown here is derived from an EMBL/GenBank/DDBJ whole genome shotgun (WGS) entry which is preliminary data.</text>
</comment>
<gene>
    <name evidence="1" type="primary">kdsB</name>
    <name evidence="1" type="ORF">E0946_00585</name>
</gene>
<proteinExistence type="predicted"/>
<organism evidence="1 2">
    <name type="scientific">Candidatus Syntrophosphaera thermopropionivorans</name>
    <dbReference type="NCBI Taxonomy" id="2593015"/>
    <lineage>
        <taxon>Bacteria</taxon>
        <taxon>Pseudomonadati</taxon>
        <taxon>Candidatus Cloacimonadota</taxon>
        <taxon>Candidatus Cloacimonadia</taxon>
        <taxon>Candidatus Cloacimonadales</taxon>
        <taxon>Candidatus Cloacimonadaceae</taxon>
        <taxon>Candidatus Syntrophosphaera</taxon>
    </lineage>
</organism>
<protein>
    <submittedName>
        <fullName evidence="1">3-deoxy-manno-octulosonate cytidylyltransferase</fullName>
        <ecNumber evidence="1">2.7.7.38</ecNumber>
    </submittedName>
</protein>
<keyword evidence="1" id="KW-0548">Nucleotidyltransferase</keyword>
<reference evidence="1" key="1">
    <citation type="submission" date="2019-03" db="EMBL/GenBank/DDBJ databases">
        <title>Candidatus Syntrophosphaera thermopropionivorans: a novel player in syntrophic propionate oxidation during anaerobic digestion.</title>
        <authorList>
            <person name="Dyksma S."/>
        </authorList>
    </citation>
    <scope>NUCLEOTIDE SEQUENCE</scope>
    <source>
        <strain evidence="1">W5</strain>
    </source>
</reference>
<evidence type="ECO:0000313" key="2">
    <source>
        <dbReference type="Proteomes" id="UP000294588"/>
    </source>
</evidence>
<keyword evidence="1" id="KW-0808">Transferase</keyword>
<dbReference type="Proteomes" id="UP000294588">
    <property type="component" value="Unassembled WGS sequence"/>
</dbReference>
<evidence type="ECO:0000313" key="1">
    <source>
        <dbReference type="EMBL" id="TDF74612.1"/>
    </source>
</evidence>
<keyword evidence="2" id="KW-1185">Reference proteome</keyword>